<feature type="region of interest" description="Disordered" evidence="1">
    <location>
        <begin position="1"/>
        <end position="21"/>
    </location>
</feature>
<dbReference type="InterPro" id="IPR012341">
    <property type="entry name" value="6hp_glycosidase-like_sf"/>
</dbReference>
<organism evidence="4 5">
    <name type="scientific">Actinopolymorpha rutila</name>
    <dbReference type="NCBI Taxonomy" id="446787"/>
    <lineage>
        <taxon>Bacteria</taxon>
        <taxon>Bacillati</taxon>
        <taxon>Actinomycetota</taxon>
        <taxon>Actinomycetes</taxon>
        <taxon>Propionibacteriales</taxon>
        <taxon>Actinopolymorphaceae</taxon>
        <taxon>Actinopolymorpha</taxon>
    </lineage>
</organism>
<keyword evidence="2" id="KW-0812">Transmembrane</keyword>
<feature type="domain" description="D-glucuronyl C5-epimerase C-terminal" evidence="3">
    <location>
        <begin position="179"/>
        <end position="356"/>
    </location>
</feature>
<proteinExistence type="predicted"/>
<keyword evidence="2" id="KW-1133">Transmembrane helix</keyword>
<keyword evidence="2" id="KW-0472">Membrane</keyword>
<dbReference type="GO" id="GO:0005975">
    <property type="term" value="P:carbohydrate metabolic process"/>
    <property type="evidence" value="ECO:0007669"/>
    <property type="project" value="InterPro"/>
</dbReference>
<dbReference type="EMBL" id="JACBZH010000001">
    <property type="protein sequence ID" value="NYH87959.1"/>
    <property type="molecule type" value="Genomic_DNA"/>
</dbReference>
<comment type="caution">
    <text evidence="4">The sequence shown here is derived from an EMBL/GenBank/DDBJ whole genome shotgun (WGS) entry which is preliminary data.</text>
</comment>
<dbReference type="RefSeq" id="WP_179785937.1">
    <property type="nucleotide sequence ID" value="NZ_BAAARR010000004.1"/>
</dbReference>
<gene>
    <name evidence="4" type="ORF">F4554_000597</name>
</gene>
<feature type="transmembrane region" description="Helical" evidence="2">
    <location>
        <begin position="26"/>
        <end position="46"/>
    </location>
</feature>
<dbReference type="InterPro" id="IPR008928">
    <property type="entry name" value="6-hairpin_glycosidase_sf"/>
</dbReference>
<dbReference type="Pfam" id="PF06662">
    <property type="entry name" value="C5-epim_C"/>
    <property type="match status" value="1"/>
</dbReference>
<evidence type="ECO:0000256" key="2">
    <source>
        <dbReference type="SAM" id="Phobius"/>
    </source>
</evidence>
<sequence length="526" mass="58790">MSDDGLTEAGPFAGSRTPPGPHKKRLVSSVLGFVVGLVVAVVLVAGCDPSAEGMGGKSPASAPIMRPTSTPAAVARQPVPFHFLRSGYPARFLTGIQRPFRDTVAPRVDHEKHDAHGVRMRVVSGRQYNHPNYQAKYGLENITSYELTGDRFYLNRALAQARRLYERRVVSRGAWFHPYDFDFPLHRSPAETMHGPWYSALAQGKILAFFIELAEATGDQRWRDAADRTFASFLLPPDPRAPWVVLTDRHHLLWLVEYPYGSPEQADLVFNGHMFAAFGIWDYYRATRDPRALALFDGAVTTIHHYRSVLRVPGGRSIYCLTHDAEAANSYHLLHVDQMVQLWLLTGRSEFARLAEEMAGDNPYPILARPYQVDLAPGRQVAHTFDMRTGEITGIRTVTLPRAVVGTTVRRMRVKGRGIYYLLRTGTPLGRMWVPERAGLSTVRGVMAKVDFRGDRPAVLLAAHTYNGVKYDSRGKRVDAADVTRRANTDVTYDAAAWISGVLRVRLTSGPLSRYWVPQADLSQVQ</sequence>
<protein>
    <recommendedName>
        <fullName evidence="3">D-glucuronyl C5-epimerase C-terminal domain-containing protein</fullName>
    </recommendedName>
</protein>
<evidence type="ECO:0000313" key="5">
    <source>
        <dbReference type="Proteomes" id="UP000579605"/>
    </source>
</evidence>
<accession>A0A852ZE67</accession>
<dbReference type="AlphaFoldDB" id="A0A852ZE67"/>
<dbReference type="Proteomes" id="UP000579605">
    <property type="component" value="Unassembled WGS sequence"/>
</dbReference>
<evidence type="ECO:0000259" key="3">
    <source>
        <dbReference type="Pfam" id="PF06662"/>
    </source>
</evidence>
<dbReference type="Gene3D" id="1.50.10.10">
    <property type="match status" value="1"/>
</dbReference>
<evidence type="ECO:0000313" key="4">
    <source>
        <dbReference type="EMBL" id="NYH87959.1"/>
    </source>
</evidence>
<name>A0A852ZE67_9ACTN</name>
<reference evidence="4 5" key="1">
    <citation type="submission" date="2020-07" db="EMBL/GenBank/DDBJ databases">
        <title>Sequencing the genomes of 1000 actinobacteria strains.</title>
        <authorList>
            <person name="Klenk H.-P."/>
        </authorList>
    </citation>
    <scope>NUCLEOTIDE SEQUENCE [LARGE SCALE GENOMIC DNA]</scope>
    <source>
        <strain evidence="4 5">DSM 18448</strain>
    </source>
</reference>
<dbReference type="InterPro" id="IPR010598">
    <property type="entry name" value="C5-epim_C"/>
</dbReference>
<dbReference type="SUPFAM" id="SSF48208">
    <property type="entry name" value="Six-hairpin glycosidases"/>
    <property type="match status" value="1"/>
</dbReference>
<evidence type="ECO:0000256" key="1">
    <source>
        <dbReference type="SAM" id="MobiDB-lite"/>
    </source>
</evidence>
<keyword evidence="5" id="KW-1185">Reference proteome</keyword>